<evidence type="ECO:0000256" key="2">
    <source>
        <dbReference type="ARBA" id="ARBA00023163"/>
    </source>
</evidence>
<name>A0A066WYB4_COLSU</name>
<dbReference type="GO" id="GO:0046976">
    <property type="term" value="F:histone H3K27 methyltransferase activity"/>
    <property type="evidence" value="ECO:0007669"/>
    <property type="project" value="TreeGrafter"/>
</dbReference>
<protein>
    <recommendedName>
        <fullName evidence="3">SET domain-containing protein</fullName>
    </recommendedName>
</protein>
<sequence>MDCLICFKYSCEHGEYDGENYKKCFSIDAIGMYGHLLEASQTHPPADDDAPSSTAPCKRRCYLDGNGGSDSSRWEEPEILLLQGLARVLSRNKVKVPAACLVATILDKNCCDAQLRLGELVVSPNLTPLPQLPETENLPCCGAVERANPSNTEDEVLFQTGCQNCSLQRGKFKNVTMGKSRLEGCGYGLFTIEDIAKGDFVIEYTGEIITSDEGTRREARHALVDNWSCYKFSLLEKEGIWLDAARYGNCSRYINHSSDDPNITPVALYVSGDFRISFRARRNIQAGEELFFNYGNTFFSDPTGISEAGIAQGCATDLVNSKKRKRPVTGANC</sequence>
<proteinExistence type="predicted"/>
<dbReference type="AlphaFoldDB" id="A0A066WYB4"/>
<accession>A0A066WYB4</accession>
<dbReference type="STRING" id="1173701.A0A066WYB4"/>
<evidence type="ECO:0000313" key="5">
    <source>
        <dbReference type="Proteomes" id="UP000027238"/>
    </source>
</evidence>
<dbReference type="GO" id="GO:0003682">
    <property type="term" value="F:chromatin binding"/>
    <property type="evidence" value="ECO:0007669"/>
    <property type="project" value="TreeGrafter"/>
</dbReference>
<dbReference type="EMBL" id="JMSE01001379">
    <property type="protein sequence ID" value="KDN61888.1"/>
    <property type="molecule type" value="Genomic_DNA"/>
</dbReference>
<keyword evidence="1" id="KW-0805">Transcription regulation</keyword>
<feature type="domain" description="SET" evidence="3">
    <location>
        <begin position="173"/>
        <end position="295"/>
    </location>
</feature>
<dbReference type="SMART" id="SM00317">
    <property type="entry name" value="SET"/>
    <property type="match status" value="1"/>
</dbReference>
<dbReference type="HOGENOM" id="CLU_834227_0_0_1"/>
<evidence type="ECO:0000313" key="4">
    <source>
        <dbReference type="EMBL" id="KDN61888.1"/>
    </source>
</evidence>
<dbReference type="PANTHER" id="PTHR45747">
    <property type="entry name" value="HISTONE-LYSINE N-METHYLTRANSFERASE E(Z)"/>
    <property type="match status" value="1"/>
</dbReference>
<dbReference type="InterPro" id="IPR040968">
    <property type="entry name" value="EZH2_MCSS_fung"/>
</dbReference>
<gene>
    <name evidence="4" type="ORF">CSUB01_03181</name>
</gene>
<comment type="caution">
    <text evidence="4">The sequence shown here is derived from an EMBL/GenBank/DDBJ whole genome shotgun (WGS) entry which is preliminary data.</text>
</comment>
<dbReference type="OrthoDB" id="6141102at2759"/>
<reference evidence="5" key="1">
    <citation type="journal article" date="2014" name="Genome Announc.">
        <title>Draft genome sequence of Colletotrichum sublineola, a destructive pathogen of cultivated sorghum.</title>
        <authorList>
            <person name="Baroncelli R."/>
            <person name="Sanz-Martin J.M."/>
            <person name="Rech G.E."/>
            <person name="Sukno S.A."/>
            <person name="Thon M.R."/>
        </authorList>
    </citation>
    <scope>NUCLEOTIDE SEQUENCE [LARGE SCALE GENOMIC DNA]</scope>
    <source>
        <strain evidence="5">TX430BB</strain>
    </source>
</reference>
<dbReference type="PANTHER" id="PTHR45747:SF4">
    <property type="entry name" value="HISTONE-LYSINE N-METHYLTRANSFERASE E(Z)"/>
    <property type="match status" value="1"/>
</dbReference>
<dbReference type="Pfam" id="PF00856">
    <property type="entry name" value="SET"/>
    <property type="match status" value="1"/>
</dbReference>
<dbReference type="Proteomes" id="UP000027238">
    <property type="component" value="Unassembled WGS sequence"/>
</dbReference>
<dbReference type="InterPro" id="IPR001214">
    <property type="entry name" value="SET_dom"/>
</dbReference>
<dbReference type="PROSITE" id="PS50280">
    <property type="entry name" value="SET"/>
    <property type="match status" value="1"/>
</dbReference>
<dbReference type="Pfam" id="PF18600">
    <property type="entry name" value="Ezh2_MCSS_fung"/>
    <property type="match status" value="1"/>
</dbReference>
<dbReference type="eggNOG" id="KOG1079">
    <property type="taxonomic scope" value="Eukaryota"/>
</dbReference>
<dbReference type="InterPro" id="IPR046341">
    <property type="entry name" value="SET_dom_sf"/>
</dbReference>
<dbReference type="Gene3D" id="2.170.270.10">
    <property type="entry name" value="SET domain"/>
    <property type="match status" value="1"/>
</dbReference>
<dbReference type="GO" id="GO:0005634">
    <property type="term" value="C:nucleus"/>
    <property type="evidence" value="ECO:0007669"/>
    <property type="project" value="TreeGrafter"/>
</dbReference>
<keyword evidence="5" id="KW-1185">Reference proteome</keyword>
<dbReference type="SUPFAM" id="SSF82199">
    <property type="entry name" value="SET domain"/>
    <property type="match status" value="1"/>
</dbReference>
<organism evidence="4 5">
    <name type="scientific">Colletotrichum sublineola</name>
    <name type="common">Sorghum anthracnose fungus</name>
    <dbReference type="NCBI Taxonomy" id="1173701"/>
    <lineage>
        <taxon>Eukaryota</taxon>
        <taxon>Fungi</taxon>
        <taxon>Dikarya</taxon>
        <taxon>Ascomycota</taxon>
        <taxon>Pezizomycotina</taxon>
        <taxon>Sordariomycetes</taxon>
        <taxon>Hypocreomycetidae</taxon>
        <taxon>Glomerellales</taxon>
        <taxon>Glomerellaceae</taxon>
        <taxon>Colletotrichum</taxon>
        <taxon>Colletotrichum graminicola species complex</taxon>
    </lineage>
</organism>
<dbReference type="GO" id="GO:0031507">
    <property type="term" value="P:heterochromatin formation"/>
    <property type="evidence" value="ECO:0007669"/>
    <property type="project" value="TreeGrafter"/>
</dbReference>
<dbReference type="InterPro" id="IPR045318">
    <property type="entry name" value="EZH1/2-like"/>
</dbReference>
<keyword evidence="2" id="KW-0804">Transcription</keyword>
<evidence type="ECO:0000256" key="1">
    <source>
        <dbReference type="ARBA" id="ARBA00023015"/>
    </source>
</evidence>
<evidence type="ECO:0000259" key="3">
    <source>
        <dbReference type="PROSITE" id="PS50280"/>
    </source>
</evidence>